<accession>A0A7I9VN85</accession>
<proteinExistence type="inferred from homology"/>
<dbReference type="Gene3D" id="3.10.300.10">
    <property type="entry name" value="Methylpurine-DNA glycosylase (MPG)"/>
    <property type="match status" value="1"/>
</dbReference>
<dbReference type="Pfam" id="PF02245">
    <property type="entry name" value="Pur_DNA_glyco"/>
    <property type="match status" value="1"/>
</dbReference>
<name>A0A7I9VN85_9BACT</name>
<dbReference type="GO" id="GO:0006284">
    <property type="term" value="P:base-excision repair"/>
    <property type="evidence" value="ECO:0007669"/>
    <property type="project" value="InterPro"/>
</dbReference>
<dbReference type="InterPro" id="IPR011034">
    <property type="entry name" value="Formyl_transferase-like_C_sf"/>
</dbReference>
<dbReference type="CDD" id="cd00540">
    <property type="entry name" value="AAG"/>
    <property type="match status" value="1"/>
</dbReference>
<dbReference type="PANTHER" id="PTHR10429:SF0">
    <property type="entry name" value="DNA-3-METHYLADENINE GLYCOSYLASE"/>
    <property type="match status" value="1"/>
</dbReference>
<dbReference type="EMBL" id="BJTG01000005">
    <property type="protein sequence ID" value="GEJ57580.1"/>
    <property type="molecule type" value="Genomic_DNA"/>
</dbReference>
<comment type="similarity">
    <text evidence="1 5">Belongs to the DNA glycosylase MPG family.</text>
</comment>
<dbReference type="FunFam" id="3.10.300.10:FF:000001">
    <property type="entry name" value="Putative 3-methyladenine DNA glycosylase"/>
    <property type="match status" value="1"/>
</dbReference>
<evidence type="ECO:0000256" key="5">
    <source>
        <dbReference type="HAMAP-Rule" id="MF_00527"/>
    </source>
</evidence>
<dbReference type="HAMAP" id="MF_00527">
    <property type="entry name" value="3MGH"/>
    <property type="match status" value="1"/>
</dbReference>
<dbReference type="InterPro" id="IPR036995">
    <property type="entry name" value="MPG_sf"/>
</dbReference>
<dbReference type="Proteomes" id="UP000503640">
    <property type="component" value="Unassembled WGS sequence"/>
</dbReference>
<keyword evidence="4 5" id="KW-0234">DNA repair</keyword>
<sequence>MRLPRSFYAREARQVAKAVLGKALVHLDAGVRRAARIVEAEAYHGEEDEASHARFGPTRRAAIMFGPPGFAYVYLIYGRSHCMNVVTSREGCPSAVLLRAAEPIEGCLHSTTGPGNLCRALGIRREAHNGLDLMGEELFLEDGPAPAERIVASPRVNVGFAGRWAEKPWRYSLQGNRFVSRPWPG</sequence>
<keyword evidence="3 5" id="KW-0378">Hydrolase</keyword>
<dbReference type="InterPro" id="IPR003180">
    <property type="entry name" value="MPG"/>
</dbReference>
<dbReference type="SUPFAM" id="SSF50486">
    <property type="entry name" value="FMT C-terminal domain-like"/>
    <property type="match status" value="1"/>
</dbReference>
<evidence type="ECO:0000256" key="1">
    <source>
        <dbReference type="ARBA" id="ARBA00009232"/>
    </source>
</evidence>
<evidence type="ECO:0000256" key="2">
    <source>
        <dbReference type="ARBA" id="ARBA00022763"/>
    </source>
</evidence>
<dbReference type="EC" id="3.2.2.-" evidence="5"/>
<organism evidence="6 7">
    <name type="scientific">Anaeromyxobacter diazotrophicus</name>
    <dbReference type="NCBI Taxonomy" id="2590199"/>
    <lineage>
        <taxon>Bacteria</taxon>
        <taxon>Pseudomonadati</taxon>
        <taxon>Myxococcota</taxon>
        <taxon>Myxococcia</taxon>
        <taxon>Myxococcales</taxon>
        <taxon>Cystobacterineae</taxon>
        <taxon>Anaeromyxobacteraceae</taxon>
        <taxon>Anaeromyxobacter</taxon>
    </lineage>
</organism>
<evidence type="ECO:0000256" key="4">
    <source>
        <dbReference type="ARBA" id="ARBA00023204"/>
    </source>
</evidence>
<gene>
    <name evidence="6" type="ORF">AMYX_23210</name>
</gene>
<dbReference type="NCBIfam" id="TIGR00567">
    <property type="entry name" value="3mg"/>
    <property type="match status" value="1"/>
</dbReference>
<evidence type="ECO:0000313" key="7">
    <source>
        <dbReference type="Proteomes" id="UP000503640"/>
    </source>
</evidence>
<keyword evidence="2 5" id="KW-0227">DNA damage</keyword>
<protein>
    <recommendedName>
        <fullName evidence="5">Putative 3-methyladenine DNA glycosylase</fullName>
        <ecNumber evidence="5">3.2.2.-</ecNumber>
    </recommendedName>
</protein>
<evidence type="ECO:0000256" key="3">
    <source>
        <dbReference type="ARBA" id="ARBA00022801"/>
    </source>
</evidence>
<reference evidence="7" key="1">
    <citation type="journal article" date="2020" name="Appl. Environ. Microbiol.">
        <title>Diazotrophic Anaeromyxobacter Isolates from Soils.</title>
        <authorList>
            <person name="Masuda Y."/>
            <person name="Yamanaka H."/>
            <person name="Xu Z.X."/>
            <person name="Shiratori Y."/>
            <person name="Aono T."/>
            <person name="Amachi S."/>
            <person name="Senoo K."/>
            <person name="Itoh H."/>
        </authorList>
    </citation>
    <scope>NUCLEOTIDE SEQUENCE [LARGE SCALE GENOMIC DNA]</scope>
    <source>
        <strain evidence="7">R267</strain>
    </source>
</reference>
<evidence type="ECO:0000313" key="6">
    <source>
        <dbReference type="EMBL" id="GEJ57580.1"/>
    </source>
</evidence>
<dbReference type="AlphaFoldDB" id="A0A7I9VN85"/>
<comment type="caution">
    <text evidence="6">The sequence shown here is derived from an EMBL/GenBank/DDBJ whole genome shotgun (WGS) entry which is preliminary data.</text>
</comment>
<dbReference type="PANTHER" id="PTHR10429">
    <property type="entry name" value="DNA-3-METHYLADENINE GLYCOSYLASE"/>
    <property type="match status" value="1"/>
</dbReference>
<dbReference type="GO" id="GO:0003677">
    <property type="term" value="F:DNA binding"/>
    <property type="evidence" value="ECO:0007669"/>
    <property type="project" value="InterPro"/>
</dbReference>
<dbReference type="GO" id="GO:0003905">
    <property type="term" value="F:alkylbase DNA N-glycosylase activity"/>
    <property type="evidence" value="ECO:0007669"/>
    <property type="project" value="InterPro"/>
</dbReference>
<keyword evidence="7" id="KW-1185">Reference proteome</keyword>